<keyword evidence="1" id="KW-0805">Transcription regulation</keyword>
<dbReference type="Pfam" id="PF13377">
    <property type="entry name" value="Peripla_BP_3"/>
    <property type="match status" value="1"/>
</dbReference>
<feature type="domain" description="HTH lacI-type" evidence="4">
    <location>
        <begin position="3"/>
        <end position="57"/>
    </location>
</feature>
<dbReference type="PROSITE" id="PS50932">
    <property type="entry name" value="HTH_LACI_2"/>
    <property type="match status" value="1"/>
</dbReference>
<proteinExistence type="predicted"/>
<dbReference type="SUPFAM" id="SSF53822">
    <property type="entry name" value="Periplasmic binding protein-like I"/>
    <property type="match status" value="1"/>
</dbReference>
<dbReference type="PANTHER" id="PTHR30146">
    <property type="entry name" value="LACI-RELATED TRANSCRIPTIONAL REPRESSOR"/>
    <property type="match status" value="1"/>
</dbReference>
<keyword evidence="2 5" id="KW-0238">DNA-binding</keyword>
<dbReference type="PANTHER" id="PTHR30146:SF109">
    <property type="entry name" value="HTH-TYPE TRANSCRIPTIONAL REGULATOR GALS"/>
    <property type="match status" value="1"/>
</dbReference>
<evidence type="ECO:0000313" key="5">
    <source>
        <dbReference type="EMBL" id="MFD2839913.1"/>
    </source>
</evidence>
<evidence type="ECO:0000256" key="3">
    <source>
        <dbReference type="ARBA" id="ARBA00023163"/>
    </source>
</evidence>
<dbReference type="GO" id="GO:0003677">
    <property type="term" value="F:DNA binding"/>
    <property type="evidence" value="ECO:0007669"/>
    <property type="project" value="UniProtKB-KW"/>
</dbReference>
<comment type="caution">
    <text evidence="5">The sequence shown here is derived from an EMBL/GenBank/DDBJ whole genome shotgun (WGS) entry which is preliminary data.</text>
</comment>
<dbReference type="RefSeq" id="WP_377465502.1">
    <property type="nucleotide sequence ID" value="NZ_JBHUOP010000002.1"/>
</dbReference>
<dbReference type="InterPro" id="IPR046335">
    <property type="entry name" value="LacI/GalR-like_sensor"/>
</dbReference>
<dbReference type="Gene3D" id="3.40.50.2300">
    <property type="match status" value="2"/>
</dbReference>
<keyword evidence="6" id="KW-1185">Reference proteome</keyword>
<dbReference type="SUPFAM" id="SSF47413">
    <property type="entry name" value="lambda repressor-like DNA-binding domains"/>
    <property type="match status" value="1"/>
</dbReference>
<dbReference type="SMART" id="SM00354">
    <property type="entry name" value="HTH_LACI"/>
    <property type="match status" value="1"/>
</dbReference>
<dbReference type="InterPro" id="IPR028082">
    <property type="entry name" value="Peripla_BP_I"/>
</dbReference>
<keyword evidence="3" id="KW-0804">Transcription</keyword>
<dbReference type="InterPro" id="IPR010982">
    <property type="entry name" value="Lambda_DNA-bd_dom_sf"/>
</dbReference>
<evidence type="ECO:0000256" key="1">
    <source>
        <dbReference type="ARBA" id="ARBA00023015"/>
    </source>
</evidence>
<accession>A0ABW5XDG5</accession>
<reference evidence="6" key="1">
    <citation type="journal article" date="2019" name="Int. J. Syst. Evol. Microbiol.">
        <title>The Global Catalogue of Microorganisms (GCM) 10K type strain sequencing project: providing services to taxonomists for standard genome sequencing and annotation.</title>
        <authorList>
            <consortium name="The Broad Institute Genomics Platform"/>
            <consortium name="The Broad Institute Genome Sequencing Center for Infectious Disease"/>
            <person name="Wu L."/>
            <person name="Ma J."/>
        </authorList>
    </citation>
    <scope>NUCLEOTIDE SEQUENCE [LARGE SCALE GENOMIC DNA]</scope>
    <source>
        <strain evidence="6">KCTC 33576</strain>
    </source>
</reference>
<dbReference type="Gene3D" id="1.10.260.40">
    <property type="entry name" value="lambda repressor-like DNA-binding domains"/>
    <property type="match status" value="1"/>
</dbReference>
<evidence type="ECO:0000259" key="4">
    <source>
        <dbReference type="PROSITE" id="PS50932"/>
    </source>
</evidence>
<dbReference type="InterPro" id="IPR000843">
    <property type="entry name" value="HTH_LacI"/>
</dbReference>
<evidence type="ECO:0000256" key="2">
    <source>
        <dbReference type="ARBA" id="ARBA00023125"/>
    </source>
</evidence>
<gene>
    <name evidence="5" type="ORF">ACFSYH_04930</name>
</gene>
<dbReference type="CDD" id="cd01392">
    <property type="entry name" value="HTH_LacI"/>
    <property type="match status" value="1"/>
</dbReference>
<name>A0ABW5XDG5_9MICO</name>
<protein>
    <submittedName>
        <fullName evidence="5">LacI family DNA-binding transcriptional regulator</fullName>
    </submittedName>
</protein>
<dbReference type="PROSITE" id="PS00356">
    <property type="entry name" value="HTH_LACI_1"/>
    <property type="match status" value="1"/>
</dbReference>
<dbReference type="Proteomes" id="UP001597391">
    <property type="component" value="Unassembled WGS sequence"/>
</dbReference>
<dbReference type="CDD" id="cd06267">
    <property type="entry name" value="PBP1_LacI_sugar_binding-like"/>
    <property type="match status" value="1"/>
</dbReference>
<dbReference type="EMBL" id="JBHUOP010000002">
    <property type="protein sequence ID" value="MFD2839913.1"/>
    <property type="molecule type" value="Genomic_DNA"/>
</dbReference>
<dbReference type="PRINTS" id="PR00036">
    <property type="entry name" value="HTHLACI"/>
</dbReference>
<organism evidence="5 6">
    <name type="scientific">Populibacterium corticicola</name>
    <dbReference type="NCBI Taxonomy" id="1812826"/>
    <lineage>
        <taxon>Bacteria</taxon>
        <taxon>Bacillati</taxon>
        <taxon>Actinomycetota</taxon>
        <taxon>Actinomycetes</taxon>
        <taxon>Micrococcales</taxon>
        <taxon>Jonesiaceae</taxon>
        <taxon>Populibacterium</taxon>
    </lineage>
</organism>
<evidence type="ECO:0000313" key="6">
    <source>
        <dbReference type="Proteomes" id="UP001597391"/>
    </source>
</evidence>
<dbReference type="Pfam" id="PF00356">
    <property type="entry name" value="LacI"/>
    <property type="match status" value="1"/>
</dbReference>
<sequence length="337" mass="36808">MSATMQDVARRAGVSVKTVSNVVNGYPYIRESTKEKVLAAIAELDYQMNVSARSLRSGKTGMIGLAVPELSLPYFAELADSVIEYAETVGLTVLIEQTGSNREREKAALHGFRRNLTDGLIFSPLELGPDDVAEFDVNYPLVLLGERVFNASTDHVTMRNVEAAKAATSHLIEVGCRRIAVVGAHEGEVIGSAQLRTEGYLEALREHDLPVDPQLIREAGLWHRSTGAQAIFDMIADGVEFDAVFALNDAMALGVLYALQVSGKSIPQDVKVIGFDDVEEARFSFPALSSVEPGRLQIAQTAVNLLKEHIDNPKQEIEPRRVVADYKLSLRESTRAS</sequence>